<dbReference type="KEGG" id="ddd:Dda3937_01724"/>
<dbReference type="EMBL" id="CP002038">
    <property type="protein sequence ID" value="ADM97028.1"/>
    <property type="molecule type" value="Genomic_DNA"/>
</dbReference>
<evidence type="ECO:0000313" key="1">
    <source>
        <dbReference type="EMBL" id="ADM97028.1"/>
    </source>
</evidence>
<dbReference type="eggNOG" id="ENOG50334YV">
    <property type="taxonomic scope" value="Bacteria"/>
</dbReference>
<dbReference type="STRING" id="198628.Dda3937_01724"/>
<name>E0SAH0_DICD3</name>
<dbReference type="AlphaFoldDB" id="E0SAH0"/>
<protein>
    <submittedName>
        <fullName evidence="1">Bacteriophage protein</fullName>
    </submittedName>
</protein>
<organism evidence="1 2">
    <name type="scientific">Dickeya dadantii (strain 3937)</name>
    <name type="common">Erwinia chrysanthemi (strain 3937)</name>
    <dbReference type="NCBI Taxonomy" id="198628"/>
    <lineage>
        <taxon>Bacteria</taxon>
        <taxon>Pseudomonadati</taxon>
        <taxon>Pseudomonadota</taxon>
        <taxon>Gammaproteobacteria</taxon>
        <taxon>Enterobacterales</taxon>
        <taxon>Pectobacteriaceae</taxon>
        <taxon>Dickeya</taxon>
    </lineage>
</organism>
<accession>E0SAH0</accession>
<dbReference type="HOGENOM" id="CLU_831211_0_0_6"/>
<proteinExistence type="predicted"/>
<gene>
    <name evidence="1" type="ordered locus">Dda3937_01724</name>
</gene>
<reference evidence="1 2" key="1">
    <citation type="journal article" date="2011" name="J. Bacteriol.">
        <title>Genome sequence of the plant-pathogenic bacterium Dickeya dadantii 3937.</title>
        <authorList>
            <person name="Glasner J.D."/>
            <person name="Yang C.H."/>
            <person name="Reverchon S."/>
            <person name="Hugouvieux-Cotte-Pattat N."/>
            <person name="Condemine G."/>
            <person name="Bohin J.P."/>
            <person name="Van Gijsegem F."/>
            <person name="Yang S."/>
            <person name="Franza T."/>
            <person name="Expert D."/>
            <person name="Plunkett G. III"/>
            <person name="San Francisco M.J."/>
            <person name="Charkowski A.O."/>
            <person name="Py B."/>
            <person name="Bell K."/>
            <person name="Rauscher L."/>
            <person name="Rodriguez-Palenzuela P."/>
            <person name="Toussaint A."/>
            <person name="Holeva M.C."/>
            <person name="He S.Y."/>
            <person name="Douet V."/>
            <person name="Boccara M."/>
            <person name="Blanco C."/>
            <person name="Toth I."/>
            <person name="Anderson B.D."/>
            <person name="Biehl B.S."/>
            <person name="Mau B."/>
            <person name="Flynn S.M."/>
            <person name="Barras F."/>
            <person name="Lindeberg M."/>
            <person name="Birch P.R."/>
            <person name="Tsuyumu S."/>
            <person name="Shi X."/>
            <person name="Hibbing M."/>
            <person name="Yap M.N."/>
            <person name="Carpentier M."/>
            <person name="Dassa E."/>
            <person name="Umehara M."/>
            <person name="Kim J.F."/>
            <person name="Rusch M."/>
            <person name="Soni P."/>
            <person name="Mayhew G.F."/>
            <person name="Fouts D.E."/>
            <person name="Gill S.R."/>
            <person name="Blattner F.R."/>
            <person name="Keen N.T."/>
            <person name="Perna N.T."/>
        </authorList>
    </citation>
    <scope>NUCLEOTIDE SEQUENCE [LARGE SCALE GENOMIC DNA]</scope>
    <source>
        <strain evidence="1 2">3937</strain>
    </source>
</reference>
<evidence type="ECO:0000313" key="2">
    <source>
        <dbReference type="Proteomes" id="UP000006859"/>
    </source>
</evidence>
<sequence length="327" mass="37872">MSPWLKRNGMIEFKLLDKTPNETLCNSHYYCDYLELLALVDCDDGLSVSDIYDRFLEDNKITDIGTENGGIVNEEWMGRISGWFDEINCRVSHYGDNYPFIYDGNRIRKNSNINRNHHLYILLLLCSLLKYINGYHALTTLFEQISYISLKKYLPNIAEVHVFGVSSERNARYSGRIDQKYSLLAQDLGLTRSTRPNVFRDGDNGDGGVDIVAWVPFRDDPNLDRKQIFLGQSASGKNWANKQASVDRVKNYIMDLPSNSQNILFVPYDFRDSNRYFCQSDEITASLIFDRHRITKLVNIDDINVDSWVDTIQEIMDYALSFEEDIL</sequence>
<dbReference type="Proteomes" id="UP000006859">
    <property type="component" value="Chromosome"/>
</dbReference>
<keyword evidence="2" id="KW-1185">Reference proteome</keyword>